<dbReference type="RefSeq" id="WP_106543153.1">
    <property type="nucleotide sequence ID" value="NZ_BLAU01000001.1"/>
</dbReference>
<dbReference type="OrthoDB" id="7564474at2"/>
<keyword evidence="1" id="KW-0472">Membrane</keyword>
<keyword evidence="6" id="KW-1185">Reference proteome</keyword>
<feature type="transmembrane region" description="Helical" evidence="1">
    <location>
        <begin position="223"/>
        <end position="244"/>
    </location>
</feature>
<evidence type="ECO:0000313" key="6">
    <source>
        <dbReference type="Proteomes" id="UP000396862"/>
    </source>
</evidence>
<dbReference type="EMBL" id="BLAU01000001">
    <property type="protein sequence ID" value="GET21057.1"/>
    <property type="molecule type" value="Genomic_DNA"/>
</dbReference>
<feature type="transmembrane region" description="Helical" evidence="1">
    <location>
        <begin position="172"/>
        <end position="188"/>
    </location>
</feature>
<evidence type="ECO:0000313" key="5">
    <source>
        <dbReference type="Proteomes" id="UP000240621"/>
    </source>
</evidence>
<dbReference type="AlphaFoldDB" id="A0A2P8C935"/>
<comment type="caution">
    <text evidence="4">The sequence shown here is derived from an EMBL/GenBank/DDBJ whole genome shotgun (WGS) entry which is preliminary data.</text>
</comment>
<dbReference type="InterPro" id="IPR003675">
    <property type="entry name" value="Rce1/LyrA-like_dom"/>
</dbReference>
<feature type="transmembrane region" description="Helical" evidence="1">
    <location>
        <begin position="115"/>
        <end position="138"/>
    </location>
</feature>
<dbReference type="Proteomes" id="UP000240621">
    <property type="component" value="Unassembled WGS sequence"/>
</dbReference>
<dbReference type="Proteomes" id="UP000396862">
    <property type="component" value="Unassembled WGS sequence"/>
</dbReference>
<dbReference type="EMBL" id="PYGC01000009">
    <property type="protein sequence ID" value="PSK81473.1"/>
    <property type="molecule type" value="Genomic_DNA"/>
</dbReference>
<evidence type="ECO:0000256" key="1">
    <source>
        <dbReference type="SAM" id="Phobius"/>
    </source>
</evidence>
<reference evidence="4 5" key="1">
    <citation type="submission" date="2018-03" db="EMBL/GenBank/DDBJ databases">
        <title>Genomic Encyclopedia of Archaeal and Bacterial Type Strains, Phase II (KMG-II): from individual species to whole genera.</title>
        <authorList>
            <person name="Goeker M."/>
        </authorList>
    </citation>
    <scope>NUCLEOTIDE SEQUENCE [LARGE SCALE GENOMIC DNA]</scope>
    <source>
        <strain evidence="4 5">DSM 27267</strain>
    </source>
</reference>
<feature type="transmembrane region" description="Helical" evidence="1">
    <location>
        <begin position="76"/>
        <end position="95"/>
    </location>
</feature>
<dbReference type="Pfam" id="PF02517">
    <property type="entry name" value="Rce1-like"/>
    <property type="match status" value="1"/>
</dbReference>
<feature type="domain" description="CAAX prenyl protease 2/Lysostaphin resistance protein A-like" evidence="2">
    <location>
        <begin position="112"/>
        <end position="205"/>
    </location>
</feature>
<protein>
    <recommendedName>
        <fullName evidence="2">CAAX prenyl protease 2/Lysostaphin resistance protein A-like domain-containing protein</fullName>
    </recommendedName>
</protein>
<dbReference type="GO" id="GO:0004175">
    <property type="term" value="F:endopeptidase activity"/>
    <property type="evidence" value="ECO:0007669"/>
    <property type="project" value="UniProtKB-ARBA"/>
</dbReference>
<accession>A0A2P8C935</accession>
<dbReference type="GO" id="GO:0080120">
    <property type="term" value="P:CAAX-box protein maturation"/>
    <property type="evidence" value="ECO:0007669"/>
    <property type="project" value="UniProtKB-ARBA"/>
</dbReference>
<gene>
    <name evidence="4" type="ORF">CLV93_10979</name>
    <name evidence="3" type="ORF">JCM18694_13030</name>
</gene>
<organism evidence="4 5">
    <name type="scientific">Prolixibacter denitrificans</name>
    <dbReference type="NCBI Taxonomy" id="1541063"/>
    <lineage>
        <taxon>Bacteria</taxon>
        <taxon>Pseudomonadati</taxon>
        <taxon>Bacteroidota</taxon>
        <taxon>Bacteroidia</taxon>
        <taxon>Marinilabiliales</taxon>
        <taxon>Prolixibacteraceae</taxon>
        <taxon>Prolixibacter</taxon>
    </lineage>
</organism>
<keyword evidence="1" id="KW-1133">Transmembrane helix</keyword>
<evidence type="ECO:0000259" key="2">
    <source>
        <dbReference type="Pfam" id="PF02517"/>
    </source>
</evidence>
<reference evidence="3 6" key="2">
    <citation type="submission" date="2019-10" db="EMBL/GenBank/DDBJ databases">
        <title>Prolixibacter strains distinguished by the presence of nitrate reductase genes were adept at nitrate-dependent anaerobic corrosion of metallic iron and carbon steel.</title>
        <authorList>
            <person name="Iino T."/>
            <person name="Shono N."/>
            <person name="Ito K."/>
            <person name="Nakamura R."/>
            <person name="Sueoka K."/>
            <person name="Harayama S."/>
            <person name="Ohkuma M."/>
        </authorList>
    </citation>
    <scope>NUCLEOTIDE SEQUENCE [LARGE SCALE GENOMIC DNA]</scope>
    <source>
        <strain evidence="3 6">MIC1-1</strain>
    </source>
</reference>
<proteinExistence type="predicted"/>
<name>A0A2P8C935_9BACT</name>
<feature type="transmembrane region" description="Helical" evidence="1">
    <location>
        <begin position="37"/>
        <end position="55"/>
    </location>
</feature>
<evidence type="ECO:0000313" key="3">
    <source>
        <dbReference type="EMBL" id="GET21057.1"/>
    </source>
</evidence>
<sequence>MKKTGPSVFKVLLGFGILFVAYQIPLAVLHYLRRTELFLLLLVVFLVVAWLVARWQGFSGLKAYGLTNLLKSRSRLLSGLVIGLLFFSAAFLLSVQYNIVQINYLPEPKVFWKQALLFALVTILPVIAFDILSMGYLYRFLHRRTTPETFIIFSAIVSTGNQIYQFESGLTTLVYLFLLGIMLVSPLIMTGNLWYTIGLHWAVSIVFRLTNDVLVIENGTNPIPSQWIVIAIIIILIPVNHLFINQTRMRKYRISSNMP</sequence>
<keyword evidence="1" id="KW-0812">Transmembrane</keyword>
<evidence type="ECO:0000313" key="4">
    <source>
        <dbReference type="EMBL" id="PSK81473.1"/>
    </source>
</evidence>
<feature type="transmembrane region" description="Helical" evidence="1">
    <location>
        <begin position="12"/>
        <end position="31"/>
    </location>
</feature>